<dbReference type="Pfam" id="PF00001">
    <property type="entry name" value="7tm_1"/>
    <property type="match status" value="1"/>
</dbReference>
<dbReference type="SUPFAM" id="SSF81321">
    <property type="entry name" value="Family A G protein-coupled receptor-like"/>
    <property type="match status" value="1"/>
</dbReference>
<keyword evidence="11" id="KW-1185">Reference proteome</keyword>
<evidence type="ECO:0000313" key="11">
    <source>
        <dbReference type="Proteomes" id="UP001186944"/>
    </source>
</evidence>
<dbReference type="AlphaFoldDB" id="A0AA88YVK9"/>
<keyword evidence="6" id="KW-0675">Receptor</keyword>
<feature type="domain" description="G-protein coupled receptors family 1 profile" evidence="9">
    <location>
        <begin position="68"/>
        <end position="239"/>
    </location>
</feature>
<organism evidence="10 11">
    <name type="scientific">Pinctada imbricata</name>
    <name type="common">Atlantic pearl-oyster</name>
    <name type="synonym">Pinctada martensii</name>
    <dbReference type="NCBI Taxonomy" id="66713"/>
    <lineage>
        <taxon>Eukaryota</taxon>
        <taxon>Metazoa</taxon>
        <taxon>Spiralia</taxon>
        <taxon>Lophotrochozoa</taxon>
        <taxon>Mollusca</taxon>
        <taxon>Bivalvia</taxon>
        <taxon>Autobranchia</taxon>
        <taxon>Pteriomorphia</taxon>
        <taxon>Pterioida</taxon>
        <taxon>Pterioidea</taxon>
        <taxon>Pteriidae</taxon>
        <taxon>Pinctada</taxon>
    </lineage>
</organism>
<evidence type="ECO:0000256" key="4">
    <source>
        <dbReference type="ARBA" id="ARBA00023040"/>
    </source>
</evidence>
<evidence type="ECO:0000256" key="7">
    <source>
        <dbReference type="ARBA" id="ARBA00023224"/>
    </source>
</evidence>
<comment type="caution">
    <text evidence="10">The sequence shown here is derived from an EMBL/GenBank/DDBJ whole genome shotgun (WGS) entry which is preliminary data.</text>
</comment>
<dbReference type="PANTHER" id="PTHR24240">
    <property type="entry name" value="OPSIN"/>
    <property type="match status" value="1"/>
</dbReference>
<evidence type="ECO:0000256" key="5">
    <source>
        <dbReference type="ARBA" id="ARBA00023136"/>
    </source>
</evidence>
<dbReference type="Proteomes" id="UP001186944">
    <property type="component" value="Unassembled WGS sequence"/>
</dbReference>
<evidence type="ECO:0000256" key="2">
    <source>
        <dbReference type="ARBA" id="ARBA00022692"/>
    </source>
</evidence>
<dbReference type="CDD" id="cd00637">
    <property type="entry name" value="7tm_classA_rhodopsin-like"/>
    <property type="match status" value="1"/>
</dbReference>
<feature type="transmembrane region" description="Helical" evidence="8">
    <location>
        <begin position="131"/>
        <end position="155"/>
    </location>
</feature>
<evidence type="ECO:0000313" key="10">
    <source>
        <dbReference type="EMBL" id="KAK3107062.1"/>
    </source>
</evidence>
<evidence type="ECO:0000256" key="3">
    <source>
        <dbReference type="ARBA" id="ARBA00022989"/>
    </source>
</evidence>
<keyword evidence="2 8" id="KW-0812">Transmembrane</keyword>
<comment type="subcellular location">
    <subcellularLocation>
        <location evidence="1">Membrane</location>
        <topology evidence="1">Multi-pass membrane protein</topology>
    </subcellularLocation>
</comment>
<gene>
    <name evidence="10" type="ORF">FSP39_006074</name>
</gene>
<dbReference type="GO" id="GO:0016020">
    <property type="term" value="C:membrane"/>
    <property type="evidence" value="ECO:0007669"/>
    <property type="project" value="UniProtKB-SubCell"/>
</dbReference>
<evidence type="ECO:0000259" key="9">
    <source>
        <dbReference type="PROSITE" id="PS50262"/>
    </source>
</evidence>
<dbReference type="InterPro" id="IPR050125">
    <property type="entry name" value="GPCR_opsins"/>
</dbReference>
<feature type="transmembrane region" description="Helical" evidence="8">
    <location>
        <begin position="91"/>
        <end position="111"/>
    </location>
</feature>
<feature type="transmembrane region" description="Helical" evidence="8">
    <location>
        <begin position="184"/>
        <end position="212"/>
    </location>
</feature>
<protein>
    <recommendedName>
        <fullName evidence="9">G-protein coupled receptors family 1 profile domain-containing protein</fullName>
    </recommendedName>
</protein>
<dbReference type="InterPro" id="IPR017452">
    <property type="entry name" value="GPCR_Rhodpsn_7TM"/>
</dbReference>
<reference evidence="10" key="1">
    <citation type="submission" date="2019-08" db="EMBL/GenBank/DDBJ databases">
        <title>The improved chromosome-level genome for the pearl oyster Pinctada fucata martensii using PacBio sequencing and Hi-C.</title>
        <authorList>
            <person name="Zheng Z."/>
        </authorList>
    </citation>
    <scope>NUCLEOTIDE SEQUENCE</scope>
    <source>
        <strain evidence="10">ZZ-2019</strain>
        <tissue evidence="10">Adductor muscle</tissue>
    </source>
</reference>
<proteinExistence type="predicted"/>
<dbReference type="GO" id="GO:0004930">
    <property type="term" value="F:G protein-coupled receptor activity"/>
    <property type="evidence" value="ECO:0007669"/>
    <property type="project" value="UniProtKB-KW"/>
</dbReference>
<accession>A0AA88YVK9</accession>
<keyword evidence="4" id="KW-0297">G-protein coupled receptor</keyword>
<keyword evidence="7" id="KW-0807">Transducer</keyword>
<dbReference type="Gene3D" id="1.20.1070.10">
    <property type="entry name" value="Rhodopsin 7-helix transmembrane proteins"/>
    <property type="match status" value="1"/>
</dbReference>
<evidence type="ECO:0000256" key="8">
    <source>
        <dbReference type="SAM" id="Phobius"/>
    </source>
</evidence>
<keyword evidence="3 8" id="KW-1133">Transmembrane helix</keyword>
<keyword evidence="5 8" id="KW-0472">Membrane</keyword>
<name>A0AA88YVK9_PINIB</name>
<sequence length="250" mass="28773">MMVLERLRLYCGKFLKWCSVSNVREVHSDIEKMVTEAMIFIKNFYGLENLDSISDVRTPAHLETFSWKFQVVRGSPAELMNCTELQESMKLGTACITMSIMLSLPPLFGWAKYDYIPQQSFCFCDWSAAPSYAFFMIGCCFMTPLTVMAICNVFIFRSARRSNRNTQSFTTEASRDTRGDEIRLAFMLVVVVIVFVCSWLPYCISMVIGIYAPELVPRGFHMWTTLMGYSNSGANPYYIRGYEQGIQKWL</sequence>
<evidence type="ECO:0000256" key="1">
    <source>
        <dbReference type="ARBA" id="ARBA00004141"/>
    </source>
</evidence>
<dbReference type="EMBL" id="VSWD01000002">
    <property type="protein sequence ID" value="KAK3107062.1"/>
    <property type="molecule type" value="Genomic_DNA"/>
</dbReference>
<evidence type="ECO:0000256" key="6">
    <source>
        <dbReference type="ARBA" id="ARBA00023170"/>
    </source>
</evidence>
<dbReference type="InterPro" id="IPR000276">
    <property type="entry name" value="GPCR_Rhodpsn"/>
</dbReference>
<dbReference type="PROSITE" id="PS50262">
    <property type="entry name" value="G_PROTEIN_RECEP_F1_2"/>
    <property type="match status" value="1"/>
</dbReference>